<accession>A0A1Q9GER8</accession>
<gene>
    <name evidence="2" type="ORF">BIT28_06815</name>
</gene>
<evidence type="ECO:0000313" key="2">
    <source>
        <dbReference type="EMBL" id="OLQ72890.1"/>
    </source>
</evidence>
<dbReference type="InterPro" id="IPR013830">
    <property type="entry name" value="SGNH_hydro"/>
</dbReference>
<name>A0A1Q9GER8_9GAMM</name>
<keyword evidence="3" id="KW-1185">Reference proteome</keyword>
<dbReference type="Pfam" id="PF13472">
    <property type="entry name" value="Lipase_GDSL_2"/>
    <property type="match status" value="1"/>
</dbReference>
<dbReference type="PANTHER" id="PTHR30383:SF5">
    <property type="entry name" value="SGNH HYDROLASE-TYPE ESTERASE DOMAIN-CONTAINING PROTEIN"/>
    <property type="match status" value="1"/>
</dbReference>
<dbReference type="EMBL" id="MJIL01000090">
    <property type="protein sequence ID" value="OLQ72890.1"/>
    <property type="molecule type" value="Genomic_DNA"/>
</dbReference>
<dbReference type="GO" id="GO:0004622">
    <property type="term" value="F:phosphatidylcholine lysophospholipase activity"/>
    <property type="evidence" value="ECO:0007669"/>
    <property type="project" value="TreeGrafter"/>
</dbReference>
<feature type="domain" description="SGNH hydrolase-type esterase" evidence="1">
    <location>
        <begin position="68"/>
        <end position="217"/>
    </location>
</feature>
<dbReference type="SUPFAM" id="SSF52266">
    <property type="entry name" value="SGNH hydrolase"/>
    <property type="match status" value="1"/>
</dbReference>
<dbReference type="AlphaFoldDB" id="A0A1Q9GER8"/>
<dbReference type="PANTHER" id="PTHR30383">
    <property type="entry name" value="THIOESTERASE 1/PROTEASE 1/LYSOPHOSPHOLIPASE L1"/>
    <property type="match status" value="1"/>
</dbReference>
<evidence type="ECO:0000313" key="3">
    <source>
        <dbReference type="Proteomes" id="UP000186905"/>
    </source>
</evidence>
<sequence length="232" mass="26336">MMKKVILLLLVLCSFLYGAATVEYRLLPYGIIKGIVSKKAEMNSKTIKYKYKKSFFEQEYVDDFDVVFIGDSITGWAHWNELFPTLLTANRGIGGDTTDGVIDRIDSIVNTKAKKAFIMIGINDILNGKEISFIVTNYKIIIESLLESGMDVYVQSTLITQRRDVNLKVRELNLILRSLSKQLGVKYFDINLGLSNEGVLSPKYTIDGIHLNGAGYTKWKKKIESYVNFSYK</sequence>
<dbReference type="STRING" id="1903952.BIT28_06815"/>
<dbReference type="RefSeq" id="WP_075766907.1">
    <property type="nucleotide sequence ID" value="NZ_MJIL01000090.1"/>
</dbReference>
<reference evidence="2 3" key="1">
    <citation type="submission" date="2016-09" db="EMBL/GenBank/DDBJ databases">
        <title>Photobacterium proteolyticum sp. nov. a protease producing bacterium isolated from ocean sediments of Laizhou Bay.</title>
        <authorList>
            <person name="Li Y."/>
        </authorList>
    </citation>
    <scope>NUCLEOTIDE SEQUENCE [LARGE SCALE GENOMIC DNA]</scope>
    <source>
        <strain evidence="2 3">13-12</strain>
    </source>
</reference>
<proteinExistence type="predicted"/>
<dbReference type="Proteomes" id="UP000186905">
    <property type="component" value="Unassembled WGS sequence"/>
</dbReference>
<protein>
    <recommendedName>
        <fullName evidence="1">SGNH hydrolase-type esterase domain-containing protein</fullName>
    </recommendedName>
</protein>
<organism evidence="2 3">
    <name type="scientific">Photobacterium proteolyticum</name>
    <dbReference type="NCBI Taxonomy" id="1903952"/>
    <lineage>
        <taxon>Bacteria</taxon>
        <taxon>Pseudomonadati</taxon>
        <taxon>Pseudomonadota</taxon>
        <taxon>Gammaproteobacteria</taxon>
        <taxon>Vibrionales</taxon>
        <taxon>Vibrionaceae</taxon>
        <taxon>Photobacterium</taxon>
    </lineage>
</organism>
<comment type="caution">
    <text evidence="2">The sequence shown here is derived from an EMBL/GenBank/DDBJ whole genome shotgun (WGS) entry which is preliminary data.</text>
</comment>
<dbReference type="InterPro" id="IPR036514">
    <property type="entry name" value="SGNH_hydro_sf"/>
</dbReference>
<evidence type="ECO:0000259" key="1">
    <source>
        <dbReference type="Pfam" id="PF13472"/>
    </source>
</evidence>
<dbReference type="Gene3D" id="3.40.50.1110">
    <property type="entry name" value="SGNH hydrolase"/>
    <property type="match status" value="1"/>
</dbReference>
<dbReference type="InterPro" id="IPR051532">
    <property type="entry name" value="Ester_Hydrolysis_Enzymes"/>
</dbReference>